<reference evidence="5" key="2">
    <citation type="submission" date="2020-09" db="EMBL/GenBank/DDBJ databases">
        <authorList>
            <person name="Sun Q."/>
            <person name="Zhou Y."/>
        </authorList>
    </citation>
    <scope>NUCLEOTIDE SEQUENCE</scope>
    <source>
        <strain evidence="5">CGMCC 1.15371</strain>
    </source>
</reference>
<protein>
    <submittedName>
        <fullName evidence="5">GntR family transcriptional regulator</fullName>
    </submittedName>
</protein>
<dbReference type="RefSeq" id="WP_188688513.1">
    <property type="nucleotide sequence ID" value="NZ_BMIR01000001.1"/>
</dbReference>
<dbReference type="AlphaFoldDB" id="A0A8J2YAJ0"/>
<dbReference type="Pfam" id="PF07729">
    <property type="entry name" value="FCD"/>
    <property type="match status" value="1"/>
</dbReference>
<dbReference type="InterPro" id="IPR036390">
    <property type="entry name" value="WH_DNA-bd_sf"/>
</dbReference>
<accession>A0A8J2YAJ0</accession>
<dbReference type="SUPFAM" id="SSF48008">
    <property type="entry name" value="GntR ligand-binding domain-like"/>
    <property type="match status" value="1"/>
</dbReference>
<keyword evidence="1" id="KW-0805">Transcription regulation</keyword>
<proteinExistence type="predicted"/>
<dbReference type="EMBL" id="BMIR01000001">
    <property type="protein sequence ID" value="GGE29426.1"/>
    <property type="molecule type" value="Genomic_DNA"/>
</dbReference>
<feature type="domain" description="HTH gntR-type" evidence="4">
    <location>
        <begin position="8"/>
        <end position="75"/>
    </location>
</feature>
<evidence type="ECO:0000256" key="1">
    <source>
        <dbReference type="ARBA" id="ARBA00023015"/>
    </source>
</evidence>
<dbReference type="Proteomes" id="UP000628775">
    <property type="component" value="Unassembled WGS sequence"/>
</dbReference>
<keyword evidence="2" id="KW-0238">DNA-binding</keyword>
<dbReference type="Pfam" id="PF00392">
    <property type="entry name" value="GntR"/>
    <property type="match status" value="1"/>
</dbReference>
<gene>
    <name evidence="5" type="ORF">GCM10011391_04970</name>
</gene>
<evidence type="ECO:0000256" key="3">
    <source>
        <dbReference type="ARBA" id="ARBA00023163"/>
    </source>
</evidence>
<evidence type="ECO:0000256" key="2">
    <source>
        <dbReference type="ARBA" id="ARBA00023125"/>
    </source>
</evidence>
<organism evidence="5 6">
    <name type="scientific">Pullulanibacillus camelliae</name>
    <dbReference type="NCBI Taxonomy" id="1707096"/>
    <lineage>
        <taxon>Bacteria</taxon>
        <taxon>Bacillati</taxon>
        <taxon>Bacillota</taxon>
        <taxon>Bacilli</taxon>
        <taxon>Bacillales</taxon>
        <taxon>Sporolactobacillaceae</taxon>
        <taxon>Pullulanibacillus</taxon>
    </lineage>
</organism>
<comment type="caution">
    <text evidence="5">The sequence shown here is derived from an EMBL/GenBank/DDBJ whole genome shotgun (WGS) entry which is preliminary data.</text>
</comment>
<dbReference type="Gene3D" id="1.10.10.10">
    <property type="entry name" value="Winged helix-like DNA-binding domain superfamily/Winged helix DNA-binding domain"/>
    <property type="match status" value="1"/>
</dbReference>
<name>A0A8J2YAJ0_9BACL</name>
<dbReference type="SUPFAM" id="SSF46785">
    <property type="entry name" value="Winged helix' DNA-binding domain"/>
    <property type="match status" value="1"/>
</dbReference>
<dbReference type="GO" id="GO:0003700">
    <property type="term" value="F:DNA-binding transcription factor activity"/>
    <property type="evidence" value="ECO:0007669"/>
    <property type="project" value="InterPro"/>
</dbReference>
<dbReference type="GO" id="GO:0003677">
    <property type="term" value="F:DNA binding"/>
    <property type="evidence" value="ECO:0007669"/>
    <property type="project" value="UniProtKB-KW"/>
</dbReference>
<dbReference type="InterPro" id="IPR000524">
    <property type="entry name" value="Tscrpt_reg_HTH_GntR"/>
</dbReference>
<dbReference type="Gene3D" id="1.20.120.530">
    <property type="entry name" value="GntR ligand-binding domain-like"/>
    <property type="match status" value="1"/>
</dbReference>
<evidence type="ECO:0000259" key="4">
    <source>
        <dbReference type="PROSITE" id="PS50949"/>
    </source>
</evidence>
<dbReference type="PROSITE" id="PS50949">
    <property type="entry name" value="HTH_GNTR"/>
    <property type="match status" value="1"/>
</dbReference>
<dbReference type="InterPro" id="IPR011711">
    <property type="entry name" value="GntR_C"/>
</dbReference>
<dbReference type="InterPro" id="IPR036388">
    <property type="entry name" value="WH-like_DNA-bd_sf"/>
</dbReference>
<dbReference type="PANTHER" id="PTHR43537">
    <property type="entry name" value="TRANSCRIPTIONAL REGULATOR, GNTR FAMILY"/>
    <property type="match status" value="1"/>
</dbReference>
<keyword evidence="3" id="KW-0804">Transcription</keyword>
<evidence type="ECO:0000313" key="5">
    <source>
        <dbReference type="EMBL" id="GGE29426.1"/>
    </source>
</evidence>
<reference evidence="5" key="1">
    <citation type="journal article" date="2014" name="Int. J. Syst. Evol. Microbiol.">
        <title>Complete genome sequence of Corynebacterium casei LMG S-19264T (=DSM 44701T), isolated from a smear-ripened cheese.</title>
        <authorList>
            <consortium name="US DOE Joint Genome Institute (JGI-PGF)"/>
            <person name="Walter F."/>
            <person name="Albersmeier A."/>
            <person name="Kalinowski J."/>
            <person name="Ruckert C."/>
        </authorList>
    </citation>
    <scope>NUCLEOTIDE SEQUENCE</scope>
    <source>
        <strain evidence="5">CGMCC 1.15371</strain>
    </source>
</reference>
<evidence type="ECO:0000313" key="6">
    <source>
        <dbReference type="Proteomes" id="UP000628775"/>
    </source>
</evidence>
<dbReference type="SMART" id="SM00895">
    <property type="entry name" value="FCD"/>
    <property type="match status" value="1"/>
</dbReference>
<dbReference type="InterPro" id="IPR008920">
    <property type="entry name" value="TF_FadR/GntR_C"/>
</dbReference>
<dbReference type="SMART" id="SM00345">
    <property type="entry name" value="HTH_GNTR"/>
    <property type="match status" value="1"/>
</dbReference>
<dbReference type="CDD" id="cd07377">
    <property type="entry name" value="WHTH_GntR"/>
    <property type="match status" value="1"/>
</dbReference>
<keyword evidence="6" id="KW-1185">Reference proteome</keyword>
<dbReference type="PANTHER" id="PTHR43537:SF24">
    <property type="entry name" value="GLUCONATE OPERON TRANSCRIPTIONAL REPRESSOR"/>
    <property type="match status" value="1"/>
</dbReference>
<sequence length="213" mass="24689">MVSSLDPQPLRQQAYRLLKEAIINGELSEHTLLTERLALETYAIGKTPFREAIQVLESEGWVNKIPYKGTYVTPITDQDIKDLFELRIYLEASILRTWNSDSHFSAIAKLKGIAKQMQAHHLSDQNFMQLDKDFHAVIYNETGNQRLITIYDQIKDSIRRIGLQIMNQQRRQQVIEEHCSIIEGIADQTAARAITDHLLNQKQAFLDHYKDRL</sequence>